<evidence type="ECO:0000256" key="4">
    <source>
        <dbReference type="ARBA" id="ARBA00022729"/>
    </source>
</evidence>
<keyword evidence="5" id="KW-0391">Immunity</keyword>
<dbReference type="SMART" id="SM00407">
    <property type="entry name" value="IGc1"/>
    <property type="match status" value="1"/>
</dbReference>
<reference evidence="14 15" key="1">
    <citation type="submission" date="2017-12" db="EMBL/GenBank/DDBJ databases">
        <title>High-resolution comparative analysis of great ape genomes.</title>
        <authorList>
            <person name="Pollen A."/>
            <person name="Hastie A."/>
            <person name="Hormozdiari F."/>
            <person name="Dougherty M."/>
            <person name="Liu R."/>
            <person name="Chaisson M."/>
            <person name="Hoppe E."/>
            <person name="Hill C."/>
            <person name="Pang A."/>
            <person name="Hillier L."/>
            <person name="Baker C."/>
            <person name="Armstrong J."/>
            <person name="Shendure J."/>
            <person name="Paten B."/>
            <person name="Wilson R."/>
            <person name="Chao H."/>
            <person name="Schneider V."/>
            <person name="Ventura M."/>
            <person name="Kronenberg Z."/>
            <person name="Murali S."/>
            <person name="Gordon D."/>
            <person name="Cantsilieris S."/>
            <person name="Munson K."/>
            <person name="Nelson B."/>
            <person name="Raja A."/>
            <person name="Underwood J."/>
            <person name="Diekhans M."/>
            <person name="Fiddes I."/>
            <person name="Haussler D."/>
            <person name="Eichler E."/>
        </authorList>
    </citation>
    <scope>NUCLEOTIDE SEQUENCE [LARGE SCALE GENOMIC DNA]</scope>
    <source>
        <strain evidence="14">Yerkes chimp pedigree #C0471</strain>
    </source>
</reference>
<gene>
    <name evidence="14" type="ORF">CK820_G0006688</name>
</gene>
<organism evidence="14 15">
    <name type="scientific">Pan troglodytes</name>
    <name type="common">Chimpanzee</name>
    <dbReference type="NCBI Taxonomy" id="9598"/>
    <lineage>
        <taxon>Eukaryota</taxon>
        <taxon>Metazoa</taxon>
        <taxon>Chordata</taxon>
        <taxon>Craniata</taxon>
        <taxon>Vertebrata</taxon>
        <taxon>Euteleostomi</taxon>
        <taxon>Mammalia</taxon>
        <taxon>Eutheria</taxon>
        <taxon>Euarchontoglires</taxon>
        <taxon>Primates</taxon>
        <taxon>Haplorrhini</taxon>
        <taxon>Catarrhini</taxon>
        <taxon>Hominidae</taxon>
        <taxon>Pan</taxon>
    </lineage>
</organism>
<comment type="caution">
    <text evidence="14">The sequence shown here is derived from an EMBL/GenBank/DDBJ whole genome shotgun (WGS) entry which is preliminary data.</text>
</comment>
<evidence type="ECO:0000256" key="1">
    <source>
        <dbReference type="ARBA" id="ARBA00004167"/>
    </source>
</evidence>
<sequence>MAPRSLLLLLSGALALTETWAGSHSLRYFSTAVSRPGRGEPRYIAVEYVDDTQFLRFDSDAAIPRMEPREPWVEQEGPQYWERTTGYAKANAQTDRVALRNLLRRYNQSEAGSHTLQGMNGCDMGPDGRLLRGYHQHAYDGKDYISLNEDLRSWTAADTVAQITQRFYEAEEYAEEFRTYLEGECLELLRRYLENGKETLQRADPPKAHIAHHPISDHEATLRCWALGFYPAEITLTWQRDGEEQTQDTELVETRPAGDGNFQKWAAVVVPSGEEQRYTCHVQHEGLPQPLTLRWEQSPQPTIPIVGIVAGLVVLGAVVTGAVVAAVMWRKKSSDRNRGSYSQAAAYSVVSRNLMIARWSSLFLLGVLFQGYLGCLRSHSVLGRRKVGDMWILFFLWLWTPFNTVFLALQSLRFGFGFGFRRGRSFLLRFWHHLMKRVQIKIFD</sequence>
<dbReference type="InterPro" id="IPR050208">
    <property type="entry name" value="MHC_class-I_related"/>
</dbReference>
<dbReference type="Gene3D" id="2.60.40.10">
    <property type="entry name" value="Immunoglobulins"/>
    <property type="match status" value="1"/>
</dbReference>
<dbReference type="InterPro" id="IPR036179">
    <property type="entry name" value="Ig-like_dom_sf"/>
</dbReference>
<dbReference type="FunFam" id="2.60.40.10:FF:000014">
    <property type="entry name" value="H-2 class I histocompatibility antigen, alpha chain"/>
    <property type="match status" value="1"/>
</dbReference>
<dbReference type="Proteomes" id="UP000236370">
    <property type="component" value="Unassembled WGS sequence"/>
</dbReference>
<dbReference type="SUPFAM" id="SSF54452">
    <property type="entry name" value="MHC antigen-recognition domain"/>
    <property type="match status" value="1"/>
</dbReference>
<dbReference type="GO" id="GO:0042612">
    <property type="term" value="C:MHC class I protein complex"/>
    <property type="evidence" value="ECO:0007669"/>
    <property type="project" value="UniProtKB-KW"/>
</dbReference>
<dbReference type="InterPro" id="IPR001039">
    <property type="entry name" value="MHC_I_a_a1/a2"/>
</dbReference>
<evidence type="ECO:0000256" key="6">
    <source>
        <dbReference type="ARBA" id="ARBA00022989"/>
    </source>
</evidence>
<feature type="chain" id="PRO_5014377959" evidence="12">
    <location>
        <begin position="22"/>
        <end position="444"/>
    </location>
</feature>
<dbReference type="PANTHER" id="PTHR16675:SF187">
    <property type="entry name" value="HLA CLASS I HISTOCOMPATIBILITY ANTIGEN, ALPHA CHAIN F"/>
    <property type="match status" value="1"/>
</dbReference>
<dbReference type="FunFam" id="3.30.500.10:FF:000001">
    <property type="entry name" value="H-2 class I histocompatibility antigen, alpha chain"/>
    <property type="match status" value="1"/>
</dbReference>
<dbReference type="InterPro" id="IPR011161">
    <property type="entry name" value="MHC_I-like_Ag-recog"/>
</dbReference>
<dbReference type="GO" id="GO:0002474">
    <property type="term" value="P:antigen processing and presentation of peptide antigen via MHC class I"/>
    <property type="evidence" value="ECO:0007669"/>
    <property type="project" value="UniProtKB-KW"/>
</dbReference>
<dbReference type="InterPro" id="IPR007110">
    <property type="entry name" value="Ig-like_dom"/>
</dbReference>
<evidence type="ECO:0000256" key="11">
    <source>
        <dbReference type="SAM" id="Phobius"/>
    </source>
</evidence>
<dbReference type="SUPFAM" id="SSF48726">
    <property type="entry name" value="Immunoglobulin"/>
    <property type="match status" value="1"/>
</dbReference>
<name>A0A2J8NX11_PANTR</name>
<feature type="domain" description="Ig-like" evidence="13">
    <location>
        <begin position="206"/>
        <end position="294"/>
    </location>
</feature>
<dbReference type="AlphaFoldDB" id="A0A2J8NX11"/>
<dbReference type="InterPro" id="IPR011162">
    <property type="entry name" value="MHC_I/II-like_Ag-recog"/>
</dbReference>
<evidence type="ECO:0000313" key="14">
    <source>
        <dbReference type="EMBL" id="PNI76306.1"/>
    </source>
</evidence>
<comment type="subcellular location">
    <subcellularLocation>
        <location evidence="1">Membrane</location>
        <topology evidence="1">Single-pass membrane protein</topology>
    </subcellularLocation>
</comment>
<keyword evidence="7 11" id="KW-0472">Membrane</keyword>
<evidence type="ECO:0000259" key="13">
    <source>
        <dbReference type="PROSITE" id="PS50835"/>
    </source>
</evidence>
<dbReference type="CDD" id="cd21023">
    <property type="entry name" value="IgC1_MHC_Ia_HLA-F"/>
    <property type="match status" value="1"/>
</dbReference>
<accession>A0A2J8NX11</accession>
<dbReference type="PROSITE" id="PS00290">
    <property type="entry name" value="IG_MHC"/>
    <property type="match status" value="1"/>
</dbReference>
<evidence type="ECO:0000256" key="5">
    <source>
        <dbReference type="ARBA" id="ARBA00022859"/>
    </source>
</evidence>
<proteinExistence type="inferred from homology"/>
<dbReference type="GO" id="GO:0000139">
    <property type="term" value="C:Golgi membrane"/>
    <property type="evidence" value="ECO:0007669"/>
    <property type="project" value="UniProtKB-ARBA"/>
</dbReference>
<feature type="transmembrane region" description="Helical" evidence="11">
    <location>
        <begin position="391"/>
        <end position="412"/>
    </location>
</feature>
<dbReference type="GO" id="GO:0012507">
    <property type="term" value="C:ER to Golgi transport vesicle membrane"/>
    <property type="evidence" value="ECO:0007669"/>
    <property type="project" value="UniProtKB-ARBA"/>
</dbReference>
<dbReference type="InterPro" id="IPR003006">
    <property type="entry name" value="Ig/MHC_CS"/>
</dbReference>
<evidence type="ECO:0000256" key="3">
    <source>
        <dbReference type="ARBA" id="ARBA00022692"/>
    </source>
</evidence>
<dbReference type="PROSITE" id="PS50835">
    <property type="entry name" value="IG_LIKE"/>
    <property type="match status" value="1"/>
</dbReference>
<keyword evidence="2" id="KW-0490">MHC I</keyword>
<dbReference type="GO" id="GO:0055038">
    <property type="term" value="C:recycling endosome membrane"/>
    <property type="evidence" value="ECO:0007669"/>
    <property type="project" value="UniProtKB-ARBA"/>
</dbReference>
<protein>
    <submittedName>
        <fullName evidence="14">HLA-F isoform 2</fullName>
    </submittedName>
</protein>
<evidence type="ECO:0000256" key="10">
    <source>
        <dbReference type="RuleBase" id="RU004439"/>
    </source>
</evidence>
<comment type="similarity">
    <text evidence="10">Belongs to the MHC class I family.</text>
</comment>
<keyword evidence="4 12" id="KW-0732">Signal</keyword>
<keyword evidence="9" id="KW-0325">Glycoprotein</keyword>
<evidence type="ECO:0000313" key="15">
    <source>
        <dbReference type="Proteomes" id="UP000236370"/>
    </source>
</evidence>
<dbReference type="PRINTS" id="PR01638">
    <property type="entry name" value="MHCCLASSI"/>
</dbReference>
<dbReference type="Pfam" id="PF07654">
    <property type="entry name" value="C1-set"/>
    <property type="match status" value="1"/>
</dbReference>
<dbReference type="Gene3D" id="3.30.500.10">
    <property type="entry name" value="MHC class I-like antigen recognition-like"/>
    <property type="match status" value="1"/>
</dbReference>
<dbReference type="GO" id="GO:0031901">
    <property type="term" value="C:early endosome membrane"/>
    <property type="evidence" value="ECO:0007669"/>
    <property type="project" value="UniProtKB-ARBA"/>
</dbReference>
<dbReference type="Pfam" id="PF00129">
    <property type="entry name" value="MHC_I"/>
    <property type="match status" value="1"/>
</dbReference>
<feature type="transmembrane region" description="Helical" evidence="11">
    <location>
        <begin position="305"/>
        <end position="329"/>
    </location>
</feature>
<evidence type="ECO:0000256" key="7">
    <source>
        <dbReference type="ARBA" id="ARBA00023136"/>
    </source>
</evidence>
<evidence type="ECO:0000256" key="8">
    <source>
        <dbReference type="ARBA" id="ARBA00023157"/>
    </source>
</evidence>
<evidence type="ECO:0000256" key="9">
    <source>
        <dbReference type="ARBA" id="ARBA00023180"/>
    </source>
</evidence>
<evidence type="ECO:0000256" key="2">
    <source>
        <dbReference type="ARBA" id="ARBA00022451"/>
    </source>
</evidence>
<dbReference type="EMBL" id="NBAG03000221">
    <property type="protein sequence ID" value="PNI76306.1"/>
    <property type="molecule type" value="Genomic_DNA"/>
</dbReference>
<dbReference type="GO" id="GO:0030670">
    <property type="term" value="C:phagocytic vesicle membrane"/>
    <property type="evidence" value="ECO:0007669"/>
    <property type="project" value="UniProtKB-ARBA"/>
</dbReference>
<keyword evidence="3 11" id="KW-0812">Transmembrane</keyword>
<feature type="signal peptide" evidence="12">
    <location>
        <begin position="1"/>
        <end position="21"/>
    </location>
</feature>
<dbReference type="InterPro" id="IPR013783">
    <property type="entry name" value="Ig-like_fold"/>
</dbReference>
<dbReference type="PANTHER" id="PTHR16675">
    <property type="entry name" value="MHC CLASS I-RELATED"/>
    <property type="match status" value="1"/>
</dbReference>
<evidence type="ECO:0000256" key="12">
    <source>
        <dbReference type="SAM" id="SignalP"/>
    </source>
</evidence>
<keyword evidence="8" id="KW-1015">Disulfide bond</keyword>
<dbReference type="GO" id="GO:0098553">
    <property type="term" value="C:lumenal side of endoplasmic reticulum membrane"/>
    <property type="evidence" value="ECO:0007669"/>
    <property type="project" value="UniProtKB-ARBA"/>
</dbReference>
<dbReference type="InterPro" id="IPR037055">
    <property type="entry name" value="MHC_I-like_Ag-recog_sf"/>
</dbReference>
<keyword evidence="6 11" id="KW-1133">Transmembrane helix</keyword>
<dbReference type="InterPro" id="IPR003597">
    <property type="entry name" value="Ig_C1-set"/>
</dbReference>